<protein>
    <recommendedName>
        <fullName evidence="5">Allene oxide cyclase barrel-like domain-containing protein</fullName>
    </recommendedName>
</protein>
<dbReference type="InterPro" id="IPR044859">
    <property type="entry name" value="Allene_oxi_cyc_Dirigent"/>
</dbReference>
<dbReference type="GO" id="GO:0005576">
    <property type="term" value="C:extracellular region"/>
    <property type="evidence" value="ECO:0007669"/>
    <property type="project" value="UniProtKB-SubCell"/>
</dbReference>
<reference evidence="4" key="1">
    <citation type="submission" date="2020-02" db="EMBL/GenBank/DDBJ databases">
        <authorList>
            <person name="Meier V. D."/>
        </authorList>
    </citation>
    <scope>NUCLEOTIDE SEQUENCE</scope>
    <source>
        <strain evidence="4">AVDCRST_MAG67</strain>
    </source>
</reference>
<evidence type="ECO:0000256" key="3">
    <source>
        <dbReference type="SAM" id="SignalP"/>
    </source>
</evidence>
<dbReference type="GO" id="GO:0009695">
    <property type="term" value="P:jasmonic acid biosynthetic process"/>
    <property type="evidence" value="ECO:0007669"/>
    <property type="project" value="InterPro"/>
</dbReference>
<dbReference type="SUPFAM" id="SSF141493">
    <property type="entry name" value="Allene oxide cyclase-like"/>
    <property type="match status" value="1"/>
</dbReference>
<proteinExistence type="predicted"/>
<comment type="subcellular location">
    <subcellularLocation>
        <location evidence="1">Secreted</location>
    </subcellularLocation>
</comment>
<dbReference type="GO" id="GO:0046423">
    <property type="term" value="F:allene-oxide cyclase activity"/>
    <property type="evidence" value="ECO:0007669"/>
    <property type="project" value="InterPro"/>
</dbReference>
<evidence type="ECO:0008006" key="5">
    <source>
        <dbReference type="Google" id="ProtNLM"/>
    </source>
</evidence>
<evidence type="ECO:0000256" key="2">
    <source>
        <dbReference type="ARBA" id="ARBA00022525"/>
    </source>
</evidence>
<accession>A0A6J4RV48</accession>
<dbReference type="EMBL" id="CADCVQ010000039">
    <property type="protein sequence ID" value="CAA9479783.1"/>
    <property type="molecule type" value="Genomic_DNA"/>
</dbReference>
<evidence type="ECO:0000256" key="1">
    <source>
        <dbReference type="ARBA" id="ARBA00004613"/>
    </source>
</evidence>
<organism evidence="4">
    <name type="scientific">uncultured Solirubrobacteraceae bacterium</name>
    <dbReference type="NCBI Taxonomy" id="1162706"/>
    <lineage>
        <taxon>Bacteria</taxon>
        <taxon>Bacillati</taxon>
        <taxon>Actinomycetota</taxon>
        <taxon>Thermoleophilia</taxon>
        <taxon>Solirubrobacterales</taxon>
        <taxon>Solirubrobacteraceae</taxon>
        <taxon>environmental samples</taxon>
    </lineage>
</organism>
<feature type="chain" id="PRO_5026805902" description="Allene oxide cyclase barrel-like domain-containing protein" evidence="3">
    <location>
        <begin position="23"/>
        <end position="146"/>
    </location>
</feature>
<gene>
    <name evidence="4" type="ORF">AVDCRST_MAG67-789</name>
</gene>
<evidence type="ECO:0000313" key="4">
    <source>
        <dbReference type="EMBL" id="CAA9479783.1"/>
    </source>
</evidence>
<name>A0A6J4RV48_9ACTN</name>
<dbReference type="InterPro" id="IPR004265">
    <property type="entry name" value="Dirigent"/>
</dbReference>
<keyword evidence="3" id="KW-0732">Signal</keyword>
<dbReference type="Gene3D" id="2.40.480.10">
    <property type="entry name" value="Allene oxide cyclase-like"/>
    <property type="match status" value="1"/>
</dbReference>
<feature type="signal peptide" evidence="3">
    <location>
        <begin position="1"/>
        <end position="22"/>
    </location>
</feature>
<sequence length="146" mass="15010">MFRTVVALTALTSTAAVTLAIATSGGAQTPEETVLSYNVRDIGGTFVDSRPKGDSRGDFVAFEAHLLTGGRIVGKERGTCIVANADKHLPLCTMGWLLSDGTLTTVGPTAADPPFTMPIAGGTGRFAGARGTALVGTKSVTFRLLP</sequence>
<keyword evidence="2" id="KW-0964">Secreted</keyword>
<dbReference type="InterPro" id="IPR034871">
    <property type="entry name" value="Allene_oxi_cyc_sf"/>
</dbReference>
<dbReference type="Pfam" id="PF03018">
    <property type="entry name" value="Dirigent"/>
    <property type="match status" value="1"/>
</dbReference>
<dbReference type="AlphaFoldDB" id="A0A6J4RV48"/>